<keyword evidence="3" id="KW-1185">Reference proteome</keyword>
<sequence length="56" mass="6363">MDQCPAHPPIQFLMSDNVVVLYTPPNTTSLIKPQDQGIIRAFKCRYNQNFIKSLVA</sequence>
<proteinExistence type="predicted"/>
<evidence type="ECO:0000313" key="3">
    <source>
        <dbReference type="Proteomes" id="UP000078046"/>
    </source>
</evidence>
<reference evidence="2 3" key="1">
    <citation type="submission" date="2016-04" db="EMBL/GenBank/DDBJ databases">
        <title>The genome of Intoshia linei affirms orthonectids as highly simplified spiralians.</title>
        <authorList>
            <person name="Mikhailov K.V."/>
            <person name="Slusarev G.S."/>
            <person name="Nikitin M.A."/>
            <person name="Logacheva M.D."/>
            <person name="Penin A."/>
            <person name="Aleoshin V."/>
            <person name="Panchin Y.V."/>
        </authorList>
    </citation>
    <scope>NUCLEOTIDE SEQUENCE [LARGE SCALE GENOMIC DNA]</scope>
    <source>
        <strain evidence="2">Intl2013</strain>
        <tissue evidence="2">Whole animal</tissue>
    </source>
</reference>
<evidence type="ECO:0000313" key="2">
    <source>
        <dbReference type="EMBL" id="OAF63830.1"/>
    </source>
</evidence>
<feature type="domain" description="DDE-1" evidence="1">
    <location>
        <begin position="2"/>
        <end position="54"/>
    </location>
</feature>
<dbReference type="EMBL" id="LWCA01002495">
    <property type="protein sequence ID" value="OAF63830.1"/>
    <property type="molecule type" value="Genomic_DNA"/>
</dbReference>
<dbReference type="Proteomes" id="UP000078046">
    <property type="component" value="Unassembled WGS sequence"/>
</dbReference>
<protein>
    <recommendedName>
        <fullName evidence="1">DDE-1 domain-containing protein</fullName>
    </recommendedName>
</protein>
<accession>A0A177APU2</accession>
<dbReference type="AlphaFoldDB" id="A0A177APU2"/>
<evidence type="ECO:0000259" key="1">
    <source>
        <dbReference type="Pfam" id="PF03184"/>
    </source>
</evidence>
<name>A0A177APU2_9BILA</name>
<organism evidence="2 3">
    <name type="scientific">Intoshia linei</name>
    <dbReference type="NCBI Taxonomy" id="1819745"/>
    <lineage>
        <taxon>Eukaryota</taxon>
        <taxon>Metazoa</taxon>
        <taxon>Spiralia</taxon>
        <taxon>Lophotrochozoa</taxon>
        <taxon>Mesozoa</taxon>
        <taxon>Orthonectida</taxon>
        <taxon>Rhopaluridae</taxon>
        <taxon>Intoshia</taxon>
    </lineage>
</organism>
<dbReference type="OrthoDB" id="6157693at2759"/>
<dbReference type="Pfam" id="PF03184">
    <property type="entry name" value="DDE_1"/>
    <property type="match status" value="1"/>
</dbReference>
<comment type="caution">
    <text evidence="2">The sequence shown here is derived from an EMBL/GenBank/DDBJ whole genome shotgun (WGS) entry which is preliminary data.</text>
</comment>
<dbReference type="GO" id="GO:0003676">
    <property type="term" value="F:nucleic acid binding"/>
    <property type="evidence" value="ECO:0007669"/>
    <property type="project" value="InterPro"/>
</dbReference>
<dbReference type="InterPro" id="IPR004875">
    <property type="entry name" value="DDE_SF_endonuclease_dom"/>
</dbReference>
<gene>
    <name evidence="2" type="ORF">A3Q56_08464</name>
</gene>